<keyword evidence="2" id="KW-1133">Transmembrane helix</keyword>
<reference evidence="3 4" key="1">
    <citation type="submission" date="2020-10" db="EMBL/GenBank/DDBJ databases">
        <title>The Coptis chinensis genome and diversification of protoberbering-type alkaloids.</title>
        <authorList>
            <person name="Wang B."/>
            <person name="Shu S."/>
            <person name="Song C."/>
            <person name="Liu Y."/>
        </authorList>
    </citation>
    <scope>NUCLEOTIDE SEQUENCE [LARGE SCALE GENOMIC DNA]</scope>
    <source>
        <strain evidence="3">HL-2020</strain>
        <tissue evidence="3">Leaf</tissue>
    </source>
</reference>
<dbReference type="EMBL" id="JADFTS010000004">
    <property type="protein sequence ID" value="KAF9610802.1"/>
    <property type="molecule type" value="Genomic_DNA"/>
</dbReference>
<dbReference type="Proteomes" id="UP000631114">
    <property type="component" value="Unassembled WGS sequence"/>
</dbReference>
<dbReference type="AlphaFoldDB" id="A0A835I642"/>
<proteinExistence type="predicted"/>
<keyword evidence="2" id="KW-0812">Transmembrane</keyword>
<accession>A0A835I642</accession>
<feature type="transmembrane region" description="Helical" evidence="2">
    <location>
        <begin position="224"/>
        <end position="245"/>
    </location>
</feature>
<name>A0A835I642_9MAGN</name>
<dbReference type="PANTHER" id="PTHR35475:SF1">
    <property type="entry name" value="WD REPEAT PROTEIN"/>
    <property type="match status" value="1"/>
</dbReference>
<protein>
    <submittedName>
        <fullName evidence="3">Uncharacterized protein</fullName>
    </submittedName>
</protein>
<evidence type="ECO:0000313" key="3">
    <source>
        <dbReference type="EMBL" id="KAF9610802.1"/>
    </source>
</evidence>
<sequence length="258" mass="29659">MEKENEVEEEIETKNDEISANPNPKPPIRSKSVTTKVPEVEIQLFNKGKGPIEIFKSSLGGWDQDRLEVVDILEKYGFKSLFAYNQKMGRGVPIRFNARNGRSLITYKDGSVIFVDGEPKEEWWEAIEERGRSGVGVMRNLRRIRGRGWRKSRWELGRQDSLDRLCDGRIGFGALRTLRNFCRDGFQDSLVNPITKIVVGIVVITILIALALKETPDWVKSLQLPGGMNFPPWILALVVIVFIRLRKRTRDFLKKFGW</sequence>
<evidence type="ECO:0000256" key="1">
    <source>
        <dbReference type="SAM" id="MobiDB-lite"/>
    </source>
</evidence>
<keyword evidence="2" id="KW-0472">Membrane</keyword>
<dbReference type="OrthoDB" id="658712at2759"/>
<evidence type="ECO:0000256" key="2">
    <source>
        <dbReference type="SAM" id="Phobius"/>
    </source>
</evidence>
<keyword evidence="4" id="KW-1185">Reference proteome</keyword>
<comment type="caution">
    <text evidence="3">The sequence shown here is derived from an EMBL/GenBank/DDBJ whole genome shotgun (WGS) entry which is preliminary data.</text>
</comment>
<evidence type="ECO:0000313" key="4">
    <source>
        <dbReference type="Proteomes" id="UP000631114"/>
    </source>
</evidence>
<feature type="transmembrane region" description="Helical" evidence="2">
    <location>
        <begin position="193"/>
        <end position="212"/>
    </location>
</feature>
<organism evidence="3 4">
    <name type="scientific">Coptis chinensis</name>
    <dbReference type="NCBI Taxonomy" id="261450"/>
    <lineage>
        <taxon>Eukaryota</taxon>
        <taxon>Viridiplantae</taxon>
        <taxon>Streptophyta</taxon>
        <taxon>Embryophyta</taxon>
        <taxon>Tracheophyta</taxon>
        <taxon>Spermatophyta</taxon>
        <taxon>Magnoliopsida</taxon>
        <taxon>Ranunculales</taxon>
        <taxon>Ranunculaceae</taxon>
        <taxon>Coptidoideae</taxon>
        <taxon>Coptis</taxon>
    </lineage>
</organism>
<feature type="region of interest" description="Disordered" evidence="1">
    <location>
        <begin position="1"/>
        <end position="32"/>
    </location>
</feature>
<gene>
    <name evidence="3" type="ORF">IFM89_024934</name>
</gene>
<feature type="compositionally biased region" description="Acidic residues" evidence="1">
    <location>
        <begin position="1"/>
        <end position="11"/>
    </location>
</feature>
<dbReference type="PANTHER" id="PTHR35475">
    <property type="entry name" value="WD REPEAT PROTEIN"/>
    <property type="match status" value="1"/>
</dbReference>